<accession>A0A146G578</accession>
<evidence type="ECO:0000313" key="3">
    <source>
        <dbReference type="EMBL" id="GAT32740.1"/>
    </source>
</evidence>
<dbReference type="InterPro" id="IPR013096">
    <property type="entry name" value="Cupin_2"/>
</dbReference>
<dbReference type="InterPro" id="IPR011051">
    <property type="entry name" value="RmlC_Cupin_sf"/>
</dbReference>
<dbReference type="InParanoid" id="A0A146G578"/>
<feature type="chain" id="PRO_5007524438" evidence="1">
    <location>
        <begin position="35"/>
        <end position="162"/>
    </location>
</feature>
<dbReference type="PANTHER" id="PTHR38599:SF1">
    <property type="entry name" value="CUPIN DOMAIN PROTEIN (AFU_ORTHOLOGUE AFUA_3G13620)"/>
    <property type="match status" value="1"/>
</dbReference>
<keyword evidence="4" id="KW-1185">Reference proteome</keyword>
<comment type="caution">
    <text evidence="3">The sequence shown here is derived from an EMBL/GenBank/DDBJ whole genome shotgun (WGS) entry which is preliminary data.</text>
</comment>
<dbReference type="InterPro" id="IPR014710">
    <property type="entry name" value="RmlC-like_jellyroll"/>
</dbReference>
<dbReference type="PANTHER" id="PTHR38599">
    <property type="entry name" value="CUPIN DOMAIN PROTEIN (AFU_ORTHOLOGUE AFUA_3G13620)"/>
    <property type="match status" value="1"/>
</dbReference>
<dbReference type="EMBL" id="BDCO01000002">
    <property type="protein sequence ID" value="GAT32740.1"/>
    <property type="molecule type" value="Genomic_DNA"/>
</dbReference>
<sequence>MTRNYKFRPAVAMKLCLSRVALAVSLTIFASANAAEPEGYKAAVKVTPLLLTETTEAGQPIVYPQVKDPEVRAVTVVIPPGVETGWHVHPFPCYAYILSGELEVEFEGGVKKQFHAGQAIAEAVNVLHNGRNPGKEDAKLVMFVTGEKGLPFTIKKQADAAK</sequence>
<organism evidence="3 4">
    <name type="scientific">Terrimicrobium sacchariphilum</name>
    <dbReference type="NCBI Taxonomy" id="690879"/>
    <lineage>
        <taxon>Bacteria</taxon>
        <taxon>Pseudomonadati</taxon>
        <taxon>Verrucomicrobiota</taxon>
        <taxon>Terrimicrobiia</taxon>
        <taxon>Terrimicrobiales</taxon>
        <taxon>Terrimicrobiaceae</taxon>
        <taxon>Terrimicrobium</taxon>
    </lineage>
</organism>
<dbReference type="SUPFAM" id="SSF51182">
    <property type="entry name" value="RmlC-like cupins"/>
    <property type="match status" value="1"/>
</dbReference>
<evidence type="ECO:0000313" key="4">
    <source>
        <dbReference type="Proteomes" id="UP000076023"/>
    </source>
</evidence>
<dbReference type="Pfam" id="PF07883">
    <property type="entry name" value="Cupin_2"/>
    <property type="match status" value="1"/>
</dbReference>
<dbReference type="AlphaFoldDB" id="A0A146G578"/>
<dbReference type="Proteomes" id="UP000076023">
    <property type="component" value="Unassembled WGS sequence"/>
</dbReference>
<gene>
    <name evidence="3" type="ORF">TSACC_21141</name>
</gene>
<evidence type="ECO:0000256" key="1">
    <source>
        <dbReference type="SAM" id="SignalP"/>
    </source>
</evidence>
<protein>
    <submittedName>
        <fullName evidence="3">Cupin domain-containing protein</fullName>
    </submittedName>
</protein>
<dbReference type="STRING" id="690879.TSACC_21141"/>
<name>A0A146G578_TERSA</name>
<feature type="domain" description="Cupin type-2" evidence="2">
    <location>
        <begin position="75"/>
        <end position="143"/>
    </location>
</feature>
<feature type="signal peptide" evidence="1">
    <location>
        <begin position="1"/>
        <end position="34"/>
    </location>
</feature>
<keyword evidence="1" id="KW-0732">Signal</keyword>
<dbReference type="Gene3D" id="2.60.120.10">
    <property type="entry name" value="Jelly Rolls"/>
    <property type="match status" value="1"/>
</dbReference>
<reference evidence="4" key="1">
    <citation type="journal article" date="2017" name="Genome Announc.">
        <title>Draft Genome Sequence of Terrimicrobium sacchariphilum NM-5T, a Facultative Anaerobic Soil Bacterium of the Class Spartobacteria.</title>
        <authorList>
            <person name="Qiu Y.L."/>
            <person name="Tourlousse D.M."/>
            <person name="Matsuura N."/>
            <person name="Ohashi A."/>
            <person name="Sekiguchi Y."/>
        </authorList>
    </citation>
    <scope>NUCLEOTIDE SEQUENCE [LARGE SCALE GENOMIC DNA]</scope>
    <source>
        <strain evidence="4">NM-5</strain>
    </source>
</reference>
<evidence type="ECO:0000259" key="2">
    <source>
        <dbReference type="Pfam" id="PF07883"/>
    </source>
</evidence>
<dbReference type="CDD" id="cd02236">
    <property type="entry name" value="cupin_CV2614-like"/>
    <property type="match status" value="1"/>
</dbReference>
<proteinExistence type="predicted"/>